<evidence type="ECO:0000313" key="1">
    <source>
        <dbReference type="EMBL" id="MEP0867187.1"/>
    </source>
</evidence>
<sequence>MQLEDYFNFLAPNDIRITGTRIAIEHILYEYIHCAKSPEAIAQQFHTVTLEQIYATILYYLHNREEVEKYLADWLDYTLKAESEYDKNPPAVVVRLRKLKAERERVQVSK</sequence>
<dbReference type="EMBL" id="JAMPKK010000061">
    <property type="protein sequence ID" value="MEP0867187.1"/>
    <property type="molecule type" value="Genomic_DNA"/>
</dbReference>
<comment type="caution">
    <text evidence="1">The sequence shown here is derived from an EMBL/GenBank/DDBJ whole genome shotgun (WGS) entry which is preliminary data.</text>
</comment>
<dbReference type="SUPFAM" id="SSF46689">
    <property type="entry name" value="Homeodomain-like"/>
    <property type="match status" value="1"/>
</dbReference>
<organism evidence="1 2">
    <name type="scientific">Funiculus sociatus GB2-A5</name>
    <dbReference type="NCBI Taxonomy" id="2933946"/>
    <lineage>
        <taxon>Bacteria</taxon>
        <taxon>Bacillati</taxon>
        <taxon>Cyanobacteriota</taxon>
        <taxon>Cyanophyceae</taxon>
        <taxon>Coleofasciculales</taxon>
        <taxon>Coleofasciculaceae</taxon>
        <taxon>Funiculus</taxon>
    </lineage>
</organism>
<dbReference type="Proteomes" id="UP001442494">
    <property type="component" value="Unassembled WGS sequence"/>
</dbReference>
<keyword evidence="2" id="KW-1185">Reference proteome</keyword>
<evidence type="ECO:0000313" key="2">
    <source>
        <dbReference type="Proteomes" id="UP001442494"/>
    </source>
</evidence>
<dbReference type="Pfam" id="PF04255">
    <property type="entry name" value="DUF433"/>
    <property type="match status" value="1"/>
</dbReference>
<accession>A0ABV0JX24</accession>
<dbReference type="InterPro" id="IPR007367">
    <property type="entry name" value="DUF433"/>
</dbReference>
<name>A0ABV0JX24_9CYAN</name>
<dbReference type="InterPro" id="IPR036388">
    <property type="entry name" value="WH-like_DNA-bd_sf"/>
</dbReference>
<protein>
    <submittedName>
        <fullName evidence="1">DUF433 domain-containing protein</fullName>
    </submittedName>
</protein>
<dbReference type="RefSeq" id="WP_190419453.1">
    <property type="nucleotide sequence ID" value="NZ_JAMPKK010000061.1"/>
</dbReference>
<proteinExistence type="predicted"/>
<dbReference type="Gene3D" id="1.10.10.10">
    <property type="entry name" value="Winged helix-like DNA-binding domain superfamily/Winged helix DNA-binding domain"/>
    <property type="match status" value="1"/>
</dbReference>
<gene>
    <name evidence="1" type="ORF">NDI37_22300</name>
</gene>
<dbReference type="InterPro" id="IPR009057">
    <property type="entry name" value="Homeodomain-like_sf"/>
</dbReference>
<reference evidence="1 2" key="1">
    <citation type="submission" date="2022-04" db="EMBL/GenBank/DDBJ databases">
        <title>Positive selection, recombination, and allopatry shape intraspecific diversity of widespread and dominant cyanobacteria.</title>
        <authorList>
            <person name="Wei J."/>
            <person name="Shu W."/>
            <person name="Hu C."/>
        </authorList>
    </citation>
    <scope>NUCLEOTIDE SEQUENCE [LARGE SCALE GENOMIC DNA]</scope>
    <source>
        <strain evidence="1 2">GB2-A5</strain>
    </source>
</reference>